<comment type="caution">
    <text evidence="2">The sequence shown here is derived from an EMBL/GenBank/DDBJ whole genome shotgun (WGS) entry which is preliminary data.</text>
</comment>
<name>A0AAW5NB17_9BACT</name>
<evidence type="ECO:0000313" key="3">
    <source>
        <dbReference type="Proteomes" id="UP001204579"/>
    </source>
</evidence>
<protein>
    <submittedName>
        <fullName evidence="2">ATP-binding protein</fullName>
    </submittedName>
</protein>
<dbReference type="GeneID" id="82443592"/>
<dbReference type="Pfam" id="PF09820">
    <property type="entry name" value="AAA-ATPase_like"/>
    <property type="match status" value="1"/>
</dbReference>
<organism evidence="2 3">
    <name type="scientific">Phocaeicola barnesiae</name>
    <dbReference type="NCBI Taxonomy" id="376804"/>
    <lineage>
        <taxon>Bacteria</taxon>
        <taxon>Pseudomonadati</taxon>
        <taxon>Bacteroidota</taxon>
        <taxon>Bacteroidia</taxon>
        <taxon>Bacteroidales</taxon>
        <taxon>Bacteroidaceae</taxon>
        <taxon>Phocaeicola</taxon>
    </lineage>
</organism>
<keyword evidence="2" id="KW-0547">Nucleotide-binding</keyword>
<keyword evidence="3" id="KW-1185">Reference proteome</keyword>
<dbReference type="Pfam" id="PF08011">
    <property type="entry name" value="PDDEXK_9"/>
    <property type="match status" value="1"/>
</dbReference>
<evidence type="ECO:0000259" key="1">
    <source>
        <dbReference type="Pfam" id="PF09820"/>
    </source>
</evidence>
<dbReference type="InterPro" id="IPR027417">
    <property type="entry name" value="P-loop_NTPase"/>
</dbReference>
<reference evidence="2 3" key="1">
    <citation type="submission" date="2022-08" db="EMBL/GenBank/DDBJ databases">
        <authorList>
            <person name="Zeman M."/>
            <person name="Kubasova T."/>
        </authorList>
    </citation>
    <scope>NUCLEOTIDE SEQUENCE [LARGE SCALE GENOMIC DNA]</scope>
    <source>
        <strain evidence="2 3">ET62</strain>
    </source>
</reference>
<dbReference type="PANTHER" id="PTHR34825">
    <property type="entry name" value="CONSERVED PROTEIN, WITH A WEAK D-GALACTARATE DEHYDRATASE/ALTRONATE HYDROLASE DOMAIN"/>
    <property type="match status" value="1"/>
</dbReference>
<evidence type="ECO:0000313" key="2">
    <source>
        <dbReference type="EMBL" id="MCR8875220.1"/>
    </source>
</evidence>
<dbReference type="AlphaFoldDB" id="A0AAW5NB17"/>
<keyword evidence="2" id="KW-0067">ATP-binding</keyword>
<gene>
    <name evidence="2" type="ORF">NW209_14610</name>
</gene>
<dbReference type="InterPro" id="IPR018631">
    <property type="entry name" value="AAA-ATPase-like_dom"/>
</dbReference>
<dbReference type="RefSeq" id="WP_018711159.1">
    <property type="nucleotide sequence ID" value="NZ_CALULB010000051.1"/>
</dbReference>
<accession>A0AAW5NB17</accession>
<dbReference type="PANTHER" id="PTHR34825:SF1">
    <property type="entry name" value="AAA-ATPASE-LIKE DOMAIN-CONTAINING PROTEIN"/>
    <property type="match status" value="1"/>
</dbReference>
<dbReference type="EMBL" id="JANRHJ010000023">
    <property type="protein sequence ID" value="MCR8875220.1"/>
    <property type="molecule type" value="Genomic_DNA"/>
</dbReference>
<dbReference type="Proteomes" id="UP001204579">
    <property type="component" value="Unassembled WGS sequence"/>
</dbReference>
<proteinExistence type="predicted"/>
<feature type="domain" description="AAA-ATPase-like" evidence="1">
    <location>
        <begin position="6"/>
        <end position="202"/>
    </location>
</feature>
<dbReference type="InterPro" id="IPR012547">
    <property type="entry name" value="PDDEXK_9"/>
</dbReference>
<dbReference type="SUPFAM" id="SSF52540">
    <property type="entry name" value="P-loop containing nucleoside triphosphate hydrolases"/>
    <property type="match status" value="1"/>
</dbReference>
<sequence>MKRNYPVGIQSFEEIRKGNYFYVDKTALIYRLATSGKYYFLSRPRRFGKSLLISTLEAYFQGKKELFEGLAIETLEKEWTEYPILHLDLNTKKYESRLSLNEILNQHLEKWEAAYGDEKKDRSPEERFSHIIEKISTVTGRNVVILIDEYDKPMLQAIGNEELLTDYRNTLKAFYGVLKSCDRYIKFALLTGVTKFSKVSVFSDLNNLMDISMDNRFANLCGITEEELYRDFKEDIIELGEKNGMTEQETKTELKKTYDGYHFVEDSDDIYNPFSLLNTFAKMKFGNYWFETGTPTFLVELLKHSRYDLHRLTEEVASADSLGGIDTMYSNPVPILYQSGYLTIKGYDKEFQAYYLGFPNKEVEEGFTKFLLPRYAHLETGNSSFEIMNFVKDVRQGNAEAFLKRLQSFFADSPYELARDLELHYQNVLFIVFKLLGFYTQAEYHTSNGRIDMVVKTDKYIYVMEFKLDGTAEEALQQINDKHYALPFAADSRKVYKIGVNFSKETRGMEGWIVENK</sequence>
<dbReference type="GO" id="GO:0005524">
    <property type="term" value="F:ATP binding"/>
    <property type="evidence" value="ECO:0007669"/>
    <property type="project" value="UniProtKB-KW"/>
</dbReference>